<comment type="caution">
    <text evidence="2">The sequence shown here is derived from an EMBL/GenBank/DDBJ whole genome shotgun (WGS) entry which is preliminary data.</text>
</comment>
<evidence type="ECO:0000256" key="1">
    <source>
        <dbReference type="SAM" id="SignalP"/>
    </source>
</evidence>
<name>A0ABR6BF96_9PSEU</name>
<organism evidence="2 3">
    <name type="scientific">Kutzneria viridogrisea</name>
    <dbReference type="NCBI Taxonomy" id="47990"/>
    <lineage>
        <taxon>Bacteria</taxon>
        <taxon>Bacillati</taxon>
        <taxon>Actinomycetota</taxon>
        <taxon>Actinomycetes</taxon>
        <taxon>Pseudonocardiales</taxon>
        <taxon>Pseudonocardiaceae</taxon>
        <taxon>Kutzneria</taxon>
    </lineage>
</organism>
<keyword evidence="3" id="KW-1185">Reference proteome</keyword>
<evidence type="ECO:0000313" key="2">
    <source>
        <dbReference type="EMBL" id="MBA8925541.1"/>
    </source>
</evidence>
<evidence type="ECO:0000313" key="3">
    <source>
        <dbReference type="Proteomes" id="UP000517916"/>
    </source>
</evidence>
<protein>
    <submittedName>
        <fullName evidence="2">Triacylglycerol esterase/lipase EstA (Alpha/beta hydrolase family)</fullName>
    </submittedName>
</protein>
<dbReference type="EMBL" id="JACJID010000002">
    <property type="protein sequence ID" value="MBA8925541.1"/>
    <property type="molecule type" value="Genomic_DNA"/>
</dbReference>
<reference evidence="2 3" key="1">
    <citation type="submission" date="2020-08" db="EMBL/GenBank/DDBJ databases">
        <title>Genomic Encyclopedia of Archaeal and Bacterial Type Strains, Phase II (KMG-II): from individual species to whole genera.</title>
        <authorList>
            <person name="Goeker M."/>
        </authorList>
    </citation>
    <scope>NUCLEOTIDE SEQUENCE [LARGE SCALE GENOMIC DNA]</scope>
    <source>
        <strain evidence="2 3">DSM 43850</strain>
    </source>
</reference>
<proteinExistence type="predicted"/>
<accession>A0ABR6BF96</accession>
<dbReference type="PANTHER" id="PTHR32015">
    <property type="entry name" value="FASTING INDUCED LIPASE"/>
    <property type="match status" value="1"/>
</dbReference>
<dbReference type="Gene3D" id="3.40.50.1820">
    <property type="entry name" value="alpha/beta hydrolase"/>
    <property type="match status" value="1"/>
</dbReference>
<dbReference type="SUPFAM" id="SSF53474">
    <property type="entry name" value="alpha/beta-Hydrolases"/>
    <property type="match status" value="1"/>
</dbReference>
<feature type="signal peptide" evidence="1">
    <location>
        <begin position="1"/>
        <end position="28"/>
    </location>
</feature>
<dbReference type="RefSeq" id="WP_025360218.1">
    <property type="nucleotide sequence ID" value="NZ_BAAABQ010000075.1"/>
</dbReference>
<dbReference type="PANTHER" id="PTHR32015:SF1">
    <property type="entry name" value="LIPASE"/>
    <property type="match status" value="1"/>
</dbReference>
<dbReference type="InterPro" id="IPR002918">
    <property type="entry name" value="Lipase_EstA/Esterase_EstB"/>
</dbReference>
<sequence length="312" mass="32118">MIVRLRALLSVAAAATLLSVAPAAPAQAATDPVAPDFATAFLYTQTVNPNAEAPGANDWSCRPSAAHPRPVVLVHGTWENQYNNFAKLSPALKKAGYCVYALNYGAFSLSLAGFNPAMKGTGDISWSAKELGGFIDRVLASTGTAKVDVVGHSQGGIVPRQYMRFEGGASKVHTLVTLGATNHGTTLSGIATLAGALGLLAPAPLLLGPAATQQVVGSDFITRLNAGGDTEPGVDYLVIATKYDEVTTPYQSTFLTAGPGATVRNVTLQDGCPTDLSEHVSMPYSSRAIGFVLQGLDPAAPAAPCGVNLPVL</sequence>
<keyword evidence="1" id="KW-0732">Signal</keyword>
<dbReference type="Pfam" id="PF01674">
    <property type="entry name" value="Lipase_2"/>
    <property type="match status" value="1"/>
</dbReference>
<feature type="chain" id="PRO_5045281456" evidence="1">
    <location>
        <begin position="29"/>
        <end position="312"/>
    </location>
</feature>
<dbReference type="GO" id="GO:0016787">
    <property type="term" value="F:hydrolase activity"/>
    <property type="evidence" value="ECO:0007669"/>
    <property type="project" value="UniProtKB-KW"/>
</dbReference>
<dbReference type="InterPro" id="IPR029058">
    <property type="entry name" value="AB_hydrolase_fold"/>
</dbReference>
<keyword evidence="2" id="KW-0378">Hydrolase</keyword>
<gene>
    <name evidence="2" type="ORF">BC739_002740</name>
</gene>
<dbReference type="Proteomes" id="UP000517916">
    <property type="component" value="Unassembled WGS sequence"/>
</dbReference>